<evidence type="ECO:0000256" key="1">
    <source>
        <dbReference type="ARBA" id="ARBA00001974"/>
    </source>
</evidence>
<evidence type="ECO:0000256" key="3">
    <source>
        <dbReference type="ARBA" id="ARBA00022827"/>
    </source>
</evidence>
<dbReference type="PANTHER" id="PTHR43872">
    <property type="entry name" value="MONOOXYGENASE, PUTATIVE (AFU_ORTHOLOGUE AFUA_8G02570)-RELATED"/>
    <property type="match status" value="1"/>
</dbReference>
<feature type="region of interest" description="Disordered" evidence="6">
    <location>
        <begin position="332"/>
        <end position="361"/>
    </location>
</feature>
<feature type="compositionally biased region" description="Polar residues" evidence="6">
    <location>
        <begin position="533"/>
        <end position="544"/>
    </location>
</feature>
<accession>A0ABR1VKM6</accession>
<dbReference type="InterPro" id="IPR036188">
    <property type="entry name" value="FAD/NAD-bd_sf"/>
</dbReference>
<proteinExistence type="predicted"/>
<organism evidence="7 8">
    <name type="scientific">Apiospora hydei</name>
    <dbReference type="NCBI Taxonomy" id="1337664"/>
    <lineage>
        <taxon>Eukaryota</taxon>
        <taxon>Fungi</taxon>
        <taxon>Dikarya</taxon>
        <taxon>Ascomycota</taxon>
        <taxon>Pezizomycotina</taxon>
        <taxon>Sordariomycetes</taxon>
        <taxon>Xylariomycetidae</taxon>
        <taxon>Amphisphaeriales</taxon>
        <taxon>Apiosporaceae</taxon>
        <taxon>Apiospora</taxon>
    </lineage>
</organism>
<evidence type="ECO:0000313" key="8">
    <source>
        <dbReference type="Proteomes" id="UP001433268"/>
    </source>
</evidence>
<evidence type="ECO:0000256" key="2">
    <source>
        <dbReference type="ARBA" id="ARBA00022630"/>
    </source>
</evidence>
<feature type="region of interest" description="Disordered" evidence="6">
    <location>
        <begin position="520"/>
        <end position="544"/>
    </location>
</feature>
<keyword evidence="5 7" id="KW-0503">Monooxygenase</keyword>
<keyword evidence="3" id="KW-0274">FAD</keyword>
<evidence type="ECO:0000313" key="7">
    <source>
        <dbReference type="EMBL" id="KAK8070428.1"/>
    </source>
</evidence>
<dbReference type="EMBL" id="JAQQWN010000008">
    <property type="protein sequence ID" value="KAK8070428.1"/>
    <property type="molecule type" value="Genomic_DNA"/>
</dbReference>
<dbReference type="Gene3D" id="3.50.50.60">
    <property type="entry name" value="FAD/NAD(P)-binding domain"/>
    <property type="match status" value="3"/>
</dbReference>
<sequence length="544" mass="61082">MGISIEKKTSTELDYDVIVVGAGISGINCAYRLQTETPDAKIAVFEARGDVGGTWDLFKYPGVRSDSDLFTYGFAWEPWPSSTPIAEGHLIVSYMKDCIHKYGLGKYLHFRHKVLSLDWSSKTQSWTVEMEHEGKVKQATARFVVLGSGYYDYHEPLKAEVPGLENFKGKVIHPQFWPKDYDYADKDMVVIGSGATAITLIPNLAKKARHPSYVVSIPNVGRPKTWAETLLSRHAAAVWQRWWFMTFQWFMVLMCRYFPNFATKEFTKLVVKSLPEGFSHDPHFKPSYVPWQQRVCLTPDGDLQKALGGPKPKCEVVTATIRTVTERGIELEGLRGRSDPNGGNTSGKDGGGGAANPDKTTTTLDDVDVIVTATGLRMEFMGGIPVRVDGGAPIDWSTRRCWHSAMLSDVPNLFFMIGYVDNSWTPGADATAWILTRVYRHMQASKVTSATPRVGARDAARMQDRRFWNLTSNYREAADSRLPRYGDVAPWKPRERRRGICVHLYQPEASFKRNTISDAVSVPTSSHRDHPSSEFQCHPSSPSW</sequence>
<keyword evidence="2" id="KW-0285">Flavoprotein</keyword>
<evidence type="ECO:0000256" key="4">
    <source>
        <dbReference type="ARBA" id="ARBA00023002"/>
    </source>
</evidence>
<dbReference type="SUPFAM" id="SSF51905">
    <property type="entry name" value="FAD/NAD(P)-binding domain"/>
    <property type="match status" value="1"/>
</dbReference>
<dbReference type="InterPro" id="IPR020946">
    <property type="entry name" value="Flavin_mOase-like"/>
</dbReference>
<dbReference type="Proteomes" id="UP001433268">
    <property type="component" value="Unassembled WGS sequence"/>
</dbReference>
<evidence type="ECO:0000256" key="5">
    <source>
        <dbReference type="ARBA" id="ARBA00023033"/>
    </source>
</evidence>
<gene>
    <name evidence="7" type="ORF">PG997_010631</name>
</gene>
<keyword evidence="8" id="KW-1185">Reference proteome</keyword>
<reference evidence="7 8" key="1">
    <citation type="submission" date="2023-01" db="EMBL/GenBank/DDBJ databases">
        <title>Analysis of 21 Apiospora genomes using comparative genomics revels a genus with tremendous synthesis potential of carbohydrate active enzymes and secondary metabolites.</title>
        <authorList>
            <person name="Sorensen T."/>
        </authorList>
    </citation>
    <scope>NUCLEOTIDE SEQUENCE [LARGE SCALE GENOMIC DNA]</scope>
    <source>
        <strain evidence="7 8">CBS 114990</strain>
    </source>
</reference>
<evidence type="ECO:0000256" key="6">
    <source>
        <dbReference type="SAM" id="MobiDB-lite"/>
    </source>
</evidence>
<protein>
    <submittedName>
        <fullName evidence="7">FAD-containing monooxygenase EthA</fullName>
    </submittedName>
</protein>
<comment type="caution">
    <text evidence="7">The sequence shown here is derived from an EMBL/GenBank/DDBJ whole genome shotgun (WGS) entry which is preliminary data.</text>
</comment>
<comment type="cofactor">
    <cofactor evidence="1">
        <name>FAD</name>
        <dbReference type="ChEBI" id="CHEBI:57692"/>
    </cofactor>
</comment>
<dbReference type="PANTHER" id="PTHR43872:SF1">
    <property type="entry name" value="MONOOXYGENASE, PUTATIVE (AFU_ORTHOLOGUE AFUA_8G02570)-RELATED"/>
    <property type="match status" value="1"/>
</dbReference>
<name>A0ABR1VKM6_9PEZI</name>
<dbReference type="GeneID" id="92048006"/>
<feature type="compositionally biased region" description="Gly residues" evidence="6">
    <location>
        <begin position="344"/>
        <end position="354"/>
    </location>
</feature>
<keyword evidence="4" id="KW-0560">Oxidoreductase</keyword>
<dbReference type="RefSeq" id="XP_066664236.1">
    <property type="nucleotide sequence ID" value="XM_066814946.1"/>
</dbReference>
<dbReference type="Pfam" id="PF00743">
    <property type="entry name" value="FMO-like"/>
    <property type="match status" value="1"/>
</dbReference>
<dbReference type="InterPro" id="IPR051820">
    <property type="entry name" value="FAD-binding_MO"/>
</dbReference>
<dbReference type="GO" id="GO:0004497">
    <property type="term" value="F:monooxygenase activity"/>
    <property type="evidence" value="ECO:0007669"/>
    <property type="project" value="UniProtKB-KW"/>
</dbReference>